<evidence type="ECO:0000313" key="2">
    <source>
        <dbReference type="Proteomes" id="UP001239085"/>
    </source>
</evidence>
<evidence type="ECO:0000313" key="1">
    <source>
        <dbReference type="EMBL" id="MDQ0642091.1"/>
    </source>
</evidence>
<keyword evidence="2" id="KW-1185">Reference proteome</keyword>
<dbReference type="Proteomes" id="UP001239085">
    <property type="component" value="Unassembled WGS sequence"/>
</dbReference>
<gene>
    <name evidence="1" type="ORF">QFZ46_000251</name>
</gene>
<comment type="caution">
    <text evidence="1">The sequence shown here is derived from an EMBL/GenBank/DDBJ whole genome shotgun (WGS) entry which is preliminary data.</text>
</comment>
<proteinExistence type="predicted"/>
<accession>A0ABU0P433</accession>
<sequence length="30" mass="3233">MPSAVSASPTLAPSVVVVRRRRSRLGGRRL</sequence>
<protein>
    <submittedName>
        <fullName evidence="1">Uncharacterized protein</fullName>
    </submittedName>
</protein>
<organism evidence="1 2">
    <name type="scientific">Microbacterium murale</name>
    <dbReference type="NCBI Taxonomy" id="1081040"/>
    <lineage>
        <taxon>Bacteria</taxon>
        <taxon>Bacillati</taxon>
        <taxon>Actinomycetota</taxon>
        <taxon>Actinomycetes</taxon>
        <taxon>Micrococcales</taxon>
        <taxon>Microbacteriaceae</taxon>
        <taxon>Microbacterium</taxon>
    </lineage>
</organism>
<name>A0ABU0P433_9MICO</name>
<dbReference type="EMBL" id="JAUSXK010000001">
    <property type="protein sequence ID" value="MDQ0642091.1"/>
    <property type="molecule type" value="Genomic_DNA"/>
</dbReference>
<reference evidence="1 2" key="1">
    <citation type="submission" date="2023-07" db="EMBL/GenBank/DDBJ databases">
        <title>Comparative genomics of wheat-associated soil bacteria to identify genetic determinants of phenazine resistance.</title>
        <authorList>
            <person name="Mouncey N."/>
        </authorList>
    </citation>
    <scope>NUCLEOTIDE SEQUENCE [LARGE SCALE GENOMIC DNA]</scope>
    <source>
        <strain evidence="1 2">W2I7</strain>
    </source>
</reference>